<evidence type="ECO:0000313" key="5">
    <source>
        <dbReference type="Proteomes" id="UP000242645"/>
    </source>
</evidence>
<dbReference type="RefSeq" id="WP_096399618.1">
    <property type="nucleotide sequence ID" value="NZ_AP017368.1"/>
</dbReference>
<dbReference type="Pfam" id="PF00881">
    <property type="entry name" value="Nitroreductase"/>
    <property type="match status" value="1"/>
</dbReference>
<protein>
    <submittedName>
        <fullName evidence="4">Putative NAD(P)H-dependent FMN reductase</fullName>
    </submittedName>
</protein>
<reference evidence="4 5" key="1">
    <citation type="journal article" date="2017" name="ISME J.">
        <title>Genome of 'Ca. Desulfovibrio trichonymphae', an H2-oxidizing bacterium in a tripartite symbiotic system within a protist cell in the termite gut.</title>
        <authorList>
            <person name="Kuwahara H."/>
            <person name="Yuki M."/>
            <person name="Izawa K."/>
            <person name="Ohkuma M."/>
            <person name="Hongoh Y."/>
        </authorList>
    </citation>
    <scope>NUCLEOTIDE SEQUENCE [LARGE SCALE GENOMIC DNA]</scope>
    <source>
        <strain evidence="4 5">Rs-N31</strain>
    </source>
</reference>
<comment type="similarity">
    <text evidence="1">Belongs to the nitroreductase family.</text>
</comment>
<dbReference type="SUPFAM" id="SSF55469">
    <property type="entry name" value="FMN-dependent nitroreductase-like"/>
    <property type="match status" value="1"/>
</dbReference>
<feature type="domain" description="Nitroreductase" evidence="3">
    <location>
        <begin position="3"/>
        <end position="144"/>
    </location>
</feature>
<keyword evidence="2" id="KW-0560">Oxidoreductase</keyword>
<dbReference type="AlphaFoldDB" id="A0A1J1DW55"/>
<name>A0A1J1DW55_9BACT</name>
<dbReference type="InterPro" id="IPR029479">
    <property type="entry name" value="Nitroreductase"/>
</dbReference>
<dbReference type="Gene3D" id="2.20.180.10">
    <property type="entry name" value="putative fmn-dependent nitroreductase like domains"/>
    <property type="match status" value="1"/>
</dbReference>
<evidence type="ECO:0000256" key="2">
    <source>
        <dbReference type="ARBA" id="ARBA00023002"/>
    </source>
</evidence>
<dbReference type="Proteomes" id="UP000242645">
    <property type="component" value="Chromosome"/>
</dbReference>
<dbReference type="OrthoDB" id="9804207at2"/>
<accession>A0A1J1DW55</accession>
<dbReference type="PANTHER" id="PTHR43673">
    <property type="entry name" value="NAD(P)H NITROREDUCTASE YDGI-RELATED"/>
    <property type="match status" value="1"/>
</dbReference>
<evidence type="ECO:0000259" key="3">
    <source>
        <dbReference type="Pfam" id="PF00881"/>
    </source>
</evidence>
<dbReference type="InterPro" id="IPR023312">
    <property type="entry name" value="Put_nitroreductase_C_bac"/>
</dbReference>
<sequence length="186" mass="20188">MKTARTCRRFAENQPLNMADMDWLVDCARLAPSAKNAQSLRFTLVGPGETCKKLFSLTKWAGALKDWGGPHEGEQPTAFIAVLMPADAGQLVCFDVGIAAQTMQLAACSRGWGCCMIQSFDHSAASALLHVPTGMKIALLIGFGVAKETRVVVPMPADGAFAYWRDAQGVHYVPKRDLKELVAARY</sequence>
<dbReference type="CDD" id="cd02062">
    <property type="entry name" value="Nitro_FMN_reductase"/>
    <property type="match status" value="1"/>
</dbReference>
<keyword evidence="5" id="KW-1185">Reference proteome</keyword>
<dbReference type="GO" id="GO:0016491">
    <property type="term" value="F:oxidoreductase activity"/>
    <property type="evidence" value="ECO:0007669"/>
    <property type="project" value="UniProtKB-KW"/>
</dbReference>
<organism evidence="4 5">
    <name type="scientific">Candidatus Desulfovibrio trichonymphae</name>
    <dbReference type="NCBI Taxonomy" id="1725232"/>
    <lineage>
        <taxon>Bacteria</taxon>
        <taxon>Pseudomonadati</taxon>
        <taxon>Thermodesulfobacteriota</taxon>
        <taxon>Desulfovibrionia</taxon>
        <taxon>Desulfovibrionales</taxon>
        <taxon>Desulfovibrionaceae</taxon>
        <taxon>Desulfovibrio</taxon>
    </lineage>
</organism>
<evidence type="ECO:0000313" key="4">
    <source>
        <dbReference type="EMBL" id="BAV92100.1"/>
    </source>
</evidence>
<evidence type="ECO:0000256" key="1">
    <source>
        <dbReference type="ARBA" id="ARBA00007118"/>
    </source>
</evidence>
<proteinExistence type="inferred from homology"/>
<dbReference type="KEGG" id="dtr:RSDT_0588"/>
<dbReference type="EMBL" id="AP017368">
    <property type="protein sequence ID" value="BAV92100.1"/>
    <property type="molecule type" value="Genomic_DNA"/>
</dbReference>
<dbReference type="Gene3D" id="3.40.109.10">
    <property type="entry name" value="NADH Oxidase"/>
    <property type="match status" value="1"/>
</dbReference>
<dbReference type="PANTHER" id="PTHR43673:SF10">
    <property type="entry name" value="NADH DEHYDROGENASE_NAD(P)H NITROREDUCTASE XCC3605-RELATED"/>
    <property type="match status" value="1"/>
</dbReference>
<dbReference type="InterPro" id="IPR000415">
    <property type="entry name" value="Nitroreductase-like"/>
</dbReference>
<gene>
    <name evidence="4" type="ORF">RSDT_0588</name>
</gene>